<dbReference type="Pfam" id="PF02472">
    <property type="entry name" value="ExbD"/>
    <property type="match status" value="1"/>
</dbReference>
<dbReference type="Proteomes" id="UP000266302">
    <property type="component" value="Unassembled WGS sequence"/>
</dbReference>
<evidence type="ECO:0000256" key="6">
    <source>
        <dbReference type="ARBA" id="ARBA00023136"/>
    </source>
</evidence>
<dbReference type="PANTHER" id="PTHR30558:SF3">
    <property type="entry name" value="BIOPOLYMER TRANSPORT PROTEIN EXBD-RELATED"/>
    <property type="match status" value="1"/>
</dbReference>
<keyword evidence="3" id="KW-1003">Cell membrane</keyword>
<feature type="transmembrane region" description="Helical" evidence="8">
    <location>
        <begin position="12"/>
        <end position="31"/>
    </location>
</feature>
<dbReference type="EMBL" id="QXJC01000001">
    <property type="protein sequence ID" value="RID99344.1"/>
    <property type="molecule type" value="Genomic_DNA"/>
</dbReference>
<dbReference type="OrthoDB" id="424972at2"/>
<organism evidence="9 10">
    <name type="scientific">Simplicispira hankyongi</name>
    <dbReference type="NCBI Taxonomy" id="2315688"/>
    <lineage>
        <taxon>Bacteria</taxon>
        <taxon>Pseudomonadati</taxon>
        <taxon>Pseudomonadota</taxon>
        <taxon>Betaproteobacteria</taxon>
        <taxon>Burkholderiales</taxon>
        <taxon>Comamonadaceae</taxon>
        <taxon>Simplicispira</taxon>
    </lineage>
</organism>
<sequence>MNFRSRDREEPEINLIPFIDVLLVILIFMMLTTTYSKFTELQLTLPVADAEQMRDRPKEIIVSVAADGRYAVNKSTLEGRSVDDMTAALRAAATAGPQSIVIISADAMSPHQSVITVMEAARRAGLSQITFATQSAASAAPAQH</sequence>
<comment type="similarity">
    <text evidence="2 7">Belongs to the ExbD/TolR family.</text>
</comment>
<keyword evidence="7" id="KW-0813">Transport</keyword>
<dbReference type="GO" id="GO:0005886">
    <property type="term" value="C:plasma membrane"/>
    <property type="evidence" value="ECO:0007669"/>
    <property type="project" value="UniProtKB-SubCell"/>
</dbReference>
<dbReference type="Gene3D" id="3.30.420.270">
    <property type="match status" value="1"/>
</dbReference>
<evidence type="ECO:0000313" key="10">
    <source>
        <dbReference type="Proteomes" id="UP000266302"/>
    </source>
</evidence>
<evidence type="ECO:0000256" key="3">
    <source>
        <dbReference type="ARBA" id="ARBA00022475"/>
    </source>
</evidence>
<evidence type="ECO:0000256" key="4">
    <source>
        <dbReference type="ARBA" id="ARBA00022692"/>
    </source>
</evidence>
<dbReference type="PANTHER" id="PTHR30558">
    <property type="entry name" value="EXBD MEMBRANE COMPONENT OF PMF-DRIVEN MACROMOLECULE IMPORT SYSTEM"/>
    <property type="match status" value="1"/>
</dbReference>
<dbReference type="AlphaFoldDB" id="A0A398CAJ1"/>
<keyword evidence="7" id="KW-0653">Protein transport</keyword>
<dbReference type="InterPro" id="IPR003400">
    <property type="entry name" value="ExbD"/>
</dbReference>
<reference evidence="9 10" key="1">
    <citation type="submission" date="2018-09" db="EMBL/GenBank/DDBJ databases">
        <title>Draft genome of Simplicispira sp. NY-02.</title>
        <authorList>
            <person name="Im W.T."/>
        </authorList>
    </citation>
    <scope>NUCLEOTIDE SEQUENCE [LARGE SCALE GENOMIC DNA]</scope>
    <source>
        <strain evidence="9 10">NY-02</strain>
    </source>
</reference>
<keyword evidence="5 8" id="KW-1133">Transmembrane helix</keyword>
<comment type="subcellular location">
    <subcellularLocation>
        <location evidence="1">Cell membrane</location>
        <topology evidence="1">Single-pass membrane protein</topology>
    </subcellularLocation>
    <subcellularLocation>
        <location evidence="7">Cell membrane</location>
        <topology evidence="7">Single-pass type II membrane protein</topology>
    </subcellularLocation>
</comment>
<evidence type="ECO:0000256" key="7">
    <source>
        <dbReference type="RuleBase" id="RU003879"/>
    </source>
</evidence>
<dbReference type="GO" id="GO:0022857">
    <property type="term" value="F:transmembrane transporter activity"/>
    <property type="evidence" value="ECO:0007669"/>
    <property type="project" value="InterPro"/>
</dbReference>
<accession>A0A398CAJ1</accession>
<dbReference type="GO" id="GO:0015031">
    <property type="term" value="P:protein transport"/>
    <property type="evidence" value="ECO:0007669"/>
    <property type="project" value="UniProtKB-KW"/>
</dbReference>
<keyword evidence="10" id="KW-1185">Reference proteome</keyword>
<keyword evidence="6 8" id="KW-0472">Membrane</keyword>
<comment type="caution">
    <text evidence="9">The sequence shown here is derived from an EMBL/GenBank/DDBJ whole genome shotgun (WGS) entry which is preliminary data.</text>
</comment>
<evidence type="ECO:0000256" key="2">
    <source>
        <dbReference type="ARBA" id="ARBA00005811"/>
    </source>
</evidence>
<evidence type="ECO:0000313" key="9">
    <source>
        <dbReference type="EMBL" id="RID99344.1"/>
    </source>
</evidence>
<keyword evidence="4 7" id="KW-0812">Transmembrane</keyword>
<gene>
    <name evidence="9" type="ORF">D3F03_02625</name>
</gene>
<evidence type="ECO:0000256" key="8">
    <source>
        <dbReference type="SAM" id="Phobius"/>
    </source>
</evidence>
<protein>
    <submittedName>
        <fullName evidence="9">Biopolymer transporter ExbD</fullName>
    </submittedName>
</protein>
<name>A0A398CAJ1_9BURK</name>
<evidence type="ECO:0000256" key="1">
    <source>
        <dbReference type="ARBA" id="ARBA00004162"/>
    </source>
</evidence>
<evidence type="ECO:0000256" key="5">
    <source>
        <dbReference type="ARBA" id="ARBA00022989"/>
    </source>
</evidence>
<dbReference type="RefSeq" id="WP_119107794.1">
    <property type="nucleotide sequence ID" value="NZ_QXJC01000001.1"/>
</dbReference>
<proteinExistence type="inferred from homology"/>